<protein>
    <submittedName>
        <fullName evidence="1">Uncharacterized protein</fullName>
    </submittedName>
</protein>
<dbReference type="AlphaFoldDB" id="A0A0A9CEJ2"/>
<accession>A0A0A9CEJ2</accession>
<evidence type="ECO:0000313" key="1">
    <source>
        <dbReference type="EMBL" id="JAD71805.1"/>
    </source>
</evidence>
<proteinExistence type="predicted"/>
<sequence>MYLNFLMYQAESLSIFGASMHPYFPSSLRLIGHPSIGFVHSDLCIIFYYGGNTHLF</sequence>
<organism evidence="1">
    <name type="scientific">Arundo donax</name>
    <name type="common">Giant reed</name>
    <name type="synonym">Donax arundinaceus</name>
    <dbReference type="NCBI Taxonomy" id="35708"/>
    <lineage>
        <taxon>Eukaryota</taxon>
        <taxon>Viridiplantae</taxon>
        <taxon>Streptophyta</taxon>
        <taxon>Embryophyta</taxon>
        <taxon>Tracheophyta</taxon>
        <taxon>Spermatophyta</taxon>
        <taxon>Magnoliopsida</taxon>
        <taxon>Liliopsida</taxon>
        <taxon>Poales</taxon>
        <taxon>Poaceae</taxon>
        <taxon>PACMAD clade</taxon>
        <taxon>Arundinoideae</taxon>
        <taxon>Arundineae</taxon>
        <taxon>Arundo</taxon>
    </lineage>
</organism>
<reference evidence="1" key="1">
    <citation type="submission" date="2014-09" db="EMBL/GenBank/DDBJ databases">
        <authorList>
            <person name="Magalhaes I.L.F."/>
            <person name="Oliveira U."/>
            <person name="Santos F.R."/>
            <person name="Vidigal T.H.D.A."/>
            <person name="Brescovit A.D."/>
            <person name="Santos A.J."/>
        </authorList>
    </citation>
    <scope>NUCLEOTIDE SEQUENCE</scope>
    <source>
        <tissue evidence="1">Shoot tissue taken approximately 20 cm above the soil surface</tissue>
    </source>
</reference>
<name>A0A0A9CEJ2_ARUDO</name>
<dbReference type="EMBL" id="GBRH01226090">
    <property type="protein sequence ID" value="JAD71805.1"/>
    <property type="molecule type" value="Transcribed_RNA"/>
</dbReference>
<reference evidence="1" key="2">
    <citation type="journal article" date="2015" name="Data Brief">
        <title>Shoot transcriptome of the giant reed, Arundo donax.</title>
        <authorList>
            <person name="Barrero R.A."/>
            <person name="Guerrero F.D."/>
            <person name="Moolhuijzen P."/>
            <person name="Goolsby J.A."/>
            <person name="Tidwell J."/>
            <person name="Bellgard S.E."/>
            <person name="Bellgard M.I."/>
        </authorList>
    </citation>
    <scope>NUCLEOTIDE SEQUENCE</scope>
    <source>
        <tissue evidence="1">Shoot tissue taken approximately 20 cm above the soil surface</tissue>
    </source>
</reference>